<evidence type="ECO:0000256" key="4">
    <source>
        <dbReference type="ARBA" id="ARBA00022692"/>
    </source>
</evidence>
<evidence type="ECO:0000313" key="12">
    <source>
        <dbReference type="Proteomes" id="UP000242180"/>
    </source>
</evidence>
<keyword evidence="4 9" id="KW-0812">Transmembrane</keyword>
<keyword evidence="7 9" id="KW-0472">Membrane</keyword>
<feature type="transmembrane region" description="Helical" evidence="9">
    <location>
        <begin position="284"/>
        <end position="304"/>
    </location>
</feature>
<dbReference type="PROSITE" id="PS50850">
    <property type="entry name" value="MFS"/>
    <property type="match status" value="1"/>
</dbReference>
<feature type="transmembrane region" description="Helical" evidence="9">
    <location>
        <begin position="356"/>
        <end position="375"/>
    </location>
</feature>
<evidence type="ECO:0000256" key="8">
    <source>
        <dbReference type="SAM" id="MobiDB-lite"/>
    </source>
</evidence>
<feature type="region of interest" description="Disordered" evidence="8">
    <location>
        <begin position="1"/>
        <end position="38"/>
    </location>
</feature>
<comment type="caution">
    <text evidence="11">The sequence shown here is derived from an EMBL/GenBank/DDBJ whole genome shotgun (WGS) entry which is preliminary data.</text>
</comment>
<evidence type="ECO:0000256" key="7">
    <source>
        <dbReference type="ARBA" id="ARBA00023136"/>
    </source>
</evidence>
<dbReference type="GO" id="GO:0022857">
    <property type="term" value="F:transmembrane transporter activity"/>
    <property type="evidence" value="ECO:0007669"/>
    <property type="project" value="InterPro"/>
</dbReference>
<dbReference type="SUPFAM" id="SSF103473">
    <property type="entry name" value="MFS general substrate transporter"/>
    <property type="match status" value="2"/>
</dbReference>
<evidence type="ECO:0000259" key="10">
    <source>
        <dbReference type="PROSITE" id="PS50850"/>
    </source>
</evidence>
<dbReference type="STRING" id="13706.A0A1X2HRR0"/>
<dbReference type="OMA" id="YAWELYF"/>
<evidence type="ECO:0000313" key="11">
    <source>
        <dbReference type="EMBL" id="ORZ02267.1"/>
    </source>
</evidence>
<evidence type="ECO:0000256" key="2">
    <source>
        <dbReference type="ARBA" id="ARBA00008335"/>
    </source>
</evidence>
<dbReference type="OrthoDB" id="4078873at2759"/>
<dbReference type="Proteomes" id="UP000242180">
    <property type="component" value="Unassembled WGS sequence"/>
</dbReference>
<sequence>MPADTSERISLEEYGRKYPSDDLDRQHTGTTVQEPHLAHPGEDVHDAELSAGVAKIEAAQAVWGRFGYIFLIFGLGLAAYVYSLDGTTTYQYLAYATSTFFKHSLTGTVSTAGSIIISVGKPFMAKMADCFGRAETYVVVILFYVVGYILYAAAQNIGTIAGANIIYSFGYTGLQILQNITISDVTTLKYRAFWQGVLSMPFVINSFVSAAVVSGVLAGGGWRWGYGMFAIIVPGCLVPVIGSLFYGQIKAKKVGRLNLVPRPEKNFFKNPVSAMTIASKEMDLPGLVLIAAALALILLPLGLASSASKGWATPSMIVMIVLGVALLPVFAFWEIKLANKYGFLPIAPLRFFKNGNIFACVFINFFDFVSFYLQYTYQYSFITVVKYDWSTSDISLFSSTQTLALSIFGLVSGTVLIKFSRPKWLLFSGLLIRLLGVGLMIHSRGALGPAVELVFCQVLQGLGGGFASNITGVIAQAMVPHTDMAIVTALVLLLAEIGNSLGSAIATAVWTNQMPHQLALHVPTTNQTLLNELYGSITTITTYDAADPIRQGAIEAYSVVMRNLCIAATVVAVVPPLLCFFLITDVKFDNKQNKFDNRDLTGAKVEESDKGKIEAA</sequence>
<feature type="transmembrane region" description="Helical" evidence="9">
    <location>
        <begin position="224"/>
        <end position="246"/>
    </location>
</feature>
<feature type="transmembrane region" description="Helical" evidence="9">
    <location>
        <begin position="486"/>
        <end position="510"/>
    </location>
</feature>
<proteinExistence type="inferred from homology"/>
<protein>
    <submittedName>
        <fullName evidence="11">Major facilitator superfamily domain-containing protein</fullName>
    </submittedName>
</protein>
<keyword evidence="5 9" id="KW-1133">Transmembrane helix</keyword>
<dbReference type="EMBL" id="MCGN01000001">
    <property type="protein sequence ID" value="ORZ02267.1"/>
    <property type="molecule type" value="Genomic_DNA"/>
</dbReference>
<dbReference type="PANTHER" id="PTHR23501">
    <property type="entry name" value="MAJOR FACILITATOR SUPERFAMILY"/>
    <property type="match status" value="1"/>
</dbReference>
<dbReference type="PANTHER" id="PTHR23501:SF87">
    <property type="entry name" value="SIDEROPHORE IRON TRANSPORTER 2"/>
    <property type="match status" value="1"/>
</dbReference>
<dbReference type="Pfam" id="PF07690">
    <property type="entry name" value="MFS_1"/>
    <property type="match status" value="2"/>
</dbReference>
<dbReference type="GO" id="GO:0005886">
    <property type="term" value="C:plasma membrane"/>
    <property type="evidence" value="ECO:0007669"/>
    <property type="project" value="TreeGrafter"/>
</dbReference>
<feature type="transmembrane region" description="Helical" evidence="9">
    <location>
        <begin position="160"/>
        <end position="180"/>
    </location>
</feature>
<evidence type="ECO:0000256" key="1">
    <source>
        <dbReference type="ARBA" id="ARBA00004141"/>
    </source>
</evidence>
<dbReference type="InParanoid" id="A0A1X2HRR0"/>
<keyword evidence="12" id="KW-1185">Reference proteome</keyword>
<dbReference type="InterPro" id="IPR011701">
    <property type="entry name" value="MFS"/>
</dbReference>
<name>A0A1X2HRR0_SYNRA</name>
<dbReference type="FunFam" id="1.20.1250.20:FF:000197">
    <property type="entry name" value="Siderophore iron transporter 1"/>
    <property type="match status" value="1"/>
</dbReference>
<dbReference type="AlphaFoldDB" id="A0A1X2HRR0"/>
<evidence type="ECO:0000256" key="3">
    <source>
        <dbReference type="ARBA" id="ARBA00022448"/>
    </source>
</evidence>
<dbReference type="InterPro" id="IPR020846">
    <property type="entry name" value="MFS_dom"/>
</dbReference>
<keyword evidence="3" id="KW-0813">Transport</keyword>
<evidence type="ECO:0000256" key="5">
    <source>
        <dbReference type="ARBA" id="ARBA00022989"/>
    </source>
</evidence>
<reference evidence="11 12" key="1">
    <citation type="submission" date="2016-07" db="EMBL/GenBank/DDBJ databases">
        <title>Pervasive Adenine N6-methylation of Active Genes in Fungi.</title>
        <authorList>
            <consortium name="DOE Joint Genome Institute"/>
            <person name="Mondo S.J."/>
            <person name="Dannebaum R.O."/>
            <person name="Kuo R.C."/>
            <person name="Labutti K."/>
            <person name="Haridas S."/>
            <person name="Kuo A."/>
            <person name="Salamov A."/>
            <person name="Ahrendt S.R."/>
            <person name="Lipzen A."/>
            <person name="Sullivan W."/>
            <person name="Andreopoulos W.B."/>
            <person name="Clum A."/>
            <person name="Lindquist E."/>
            <person name="Daum C."/>
            <person name="Ramamoorthy G.K."/>
            <person name="Gryganskyi A."/>
            <person name="Culley D."/>
            <person name="Magnuson J.K."/>
            <person name="James T.Y."/>
            <person name="O'Malley M.A."/>
            <person name="Stajich J.E."/>
            <person name="Spatafora J.W."/>
            <person name="Visel A."/>
            <person name="Grigoriev I.V."/>
        </authorList>
    </citation>
    <scope>NUCLEOTIDE SEQUENCE [LARGE SCALE GENOMIC DNA]</scope>
    <source>
        <strain evidence="11 12">NRRL 2496</strain>
    </source>
</reference>
<feature type="transmembrane region" description="Helical" evidence="9">
    <location>
        <begin position="316"/>
        <end position="335"/>
    </location>
</feature>
<feature type="compositionally biased region" description="Basic and acidic residues" evidence="8">
    <location>
        <begin position="1"/>
        <end position="27"/>
    </location>
</feature>
<dbReference type="InterPro" id="IPR036259">
    <property type="entry name" value="MFS_trans_sf"/>
</dbReference>
<feature type="transmembrane region" description="Helical" evidence="9">
    <location>
        <begin position="136"/>
        <end position="154"/>
    </location>
</feature>
<evidence type="ECO:0000256" key="9">
    <source>
        <dbReference type="SAM" id="Phobius"/>
    </source>
</evidence>
<feature type="transmembrane region" description="Helical" evidence="9">
    <location>
        <begin position="424"/>
        <end position="441"/>
    </location>
</feature>
<dbReference type="GO" id="GO:0006811">
    <property type="term" value="P:monoatomic ion transport"/>
    <property type="evidence" value="ECO:0007669"/>
    <property type="project" value="UniProtKB-KW"/>
</dbReference>
<feature type="transmembrane region" description="Helical" evidence="9">
    <location>
        <begin position="66"/>
        <end position="84"/>
    </location>
</feature>
<feature type="transmembrane region" description="Helical" evidence="9">
    <location>
        <begin position="461"/>
        <end position="479"/>
    </location>
</feature>
<feature type="transmembrane region" description="Helical" evidence="9">
    <location>
        <begin position="395"/>
        <end position="417"/>
    </location>
</feature>
<evidence type="ECO:0000256" key="6">
    <source>
        <dbReference type="ARBA" id="ARBA00023065"/>
    </source>
</evidence>
<feature type="transmembrane region" description="Helical" evidence="9">
    <location>
        <begin position="192"/>
        <end position="218"/>
    </location>
</feature>
<comment type="similarity">
    <text evidence="2">Belongs to the major facilitator superfamily.</text>
</comment>
<feature type="domain" description="Major facilitator superfamily (MFS) profile" evidence="10">
    <location>
        <begin position="71"/>
        <end position="587"/>
    </location>
</feature>
<keyword evidence="6" id="KW-0406">Ion transport</keyword>
<gene>
    <name evidence="11" type="ORF">BCR43DRAFT_519616</name>
</gene>
<feature type="transmembrane region" description="Helical" evidence="9">
    <location>
        <begin position="560"/>
        <end position="583"/>
    </location>
</feature>
<organism evidence="11 12">
    <name type="scientific">Syncephalastrum racemosum</name>
    <name type="common">Filamentous fungus</name>
    <dbReference type="NCBI Taxonomy" id="13706"/>
    <lineage>
        <taxon>Eukaryota</taxon>
        <taxon>Fungi</taxon>
        <taxon>Fungi incertae sedis</taxon>
        <taxon>Mucoromycota</taxon>
        <taxon>Mucoromycotina</taxon>
        <taxon>Mucoromycetes</taxon>
        <taxon>Mucorales</taxon>
        <taxon>Syncephalastraceae</taxon>
        <taxon>Syncephalastrum</taxon>
    </lineage>
</organism>
<feature type="transmembrane region" description="Helical" evidence="9">
    <location>
        <begin position="104"/>
        <end position="124"/>
    </location>
</feature>
<dbReference type="Gene3D" id="1.20.1250.20">
    <property type="entry name" value="MFS general substrate transporter like domains"/>
    <property type="match status" value="2"/>
</dbReference>
<accession>A0A1X2HRR0</accession>
<comment type="subcellular location">
    <subcellularLocation>
        <location evidence="1">Membrane</location>
        <topology evidence="1">Multi-pass membrane protein</topology>
    </subcellularLocation>
</comment>